<name>X1D9I6_9ZZZZ</name>
<dbReference type="GO" id="GO:0015920">
    <property type="term" value="P:lipopolysaccharide transport"/>
    <property type="evidence" value="ECO:0007669"/>
    <property type="project" value="TreeGrafter"/>
</dbReference>
<evidence type="ECO:0000256" key="5">
    <source>
        <dbReference type="ARBA" id="ARBA00022989"/>
    </source>
</evidence>
<keyword evidence="3" id="KW-1003">Cell membrane</keyword>
<dbReference type="GO" id="GO:0140359">
    <property type="term" value="F:ABC-type transporter activity"/>
    <property type="evidence" value="ECO:0007669"/>
    <property type="project" value="InterPro"/>
</dbReference>
<dbReference type="PANTHER" id="PTHR30413">
    <property type="entry name" value="INNER MEMBRANE TRANSPORT PERMEASE"/>
    <property type="match status" value="1"/>
</dbReference>
<evidence type="ECO:0000256" key="4">
    <source>
        <dbReference type="ARBA" id="ARBA00022692"/>
    </source>
</evidence>
<gene>
    <name evidence="9" type="ORF">S01H4_43792</name>
</gene>
<evidence type="ECO:0000259" key="8">
    <source>
        <dbReference type="Pfam" id="PF01061"/>
    </source>
</evidence>
<protein>
    <recommendedName>
        <fullName evidence="8">ABC-2 type transporter transmembrane domain-containing protein</fullName>
    </recommendedName>
</protein>
<dbReference type="InterPro" id="IPR013525">
    <property type="entry name" value="ABC2_TM"/>
</dbReference>
<keyword evidence="6 7" id="KW-0472">Membrane</keyword>
<evidence type="ECO:0000256" key="3">
    <source>
        <dbReference type="ARBA" id="ARBA00022475"/>
    </source>
</evidence>
<feature type="transmembrane region" description="Helical" evidence="7">
    <location>
        <begin position="90"/>
        <end position="109"/>
    </location>
</feature>
<evidence type="ECO:0000256" key="7">
    <source>
        <dbReference type="SAM" id="Phobius"/>
    </source>
</evidence>
<feature type="transmembrane region" description="Helical" evidence="7">
    <location>
        <begin position="145"/>
        <end position="168"/>
    </location>
</feature>
<evidence type="ECO:0000256" key="2">
    <source>
        <dbReference type="ARBA" id="ARBA00022448"/>
    </source>
</evidence>
<proteinExistence type="predicted"/>
<comment type="caution">
    <text evidence="9">The sequence shown here is derived from an EMBL/GenBank/DDBJ whole genome shotgun (WGS) entry which is preliminary data.</text>
</comment>
<feature type="transmembrane region" description="Helical" evidence="7">
    <location>
        <begin position="59"/>
        <end position="83"/>
    </location>
</feature>
<feature type="transmembrane region" description="Helical" evidence="7">
    <location>
        <begin position="25"/>
        <end position="53"/>
    </location>
</feature>
<dbReference type="Pfam" id="PF01061">
    <property type="entry name" value="ABC2_membrane"/>
    <property type="match status" value="1"/>
</dbReference>
<evidence type="ECO:0000313" key="9">
    <source>
        <dbReference type="EMBL" id="GAH01739.1"/>
    </source>
</evidence>
<evidence type="ECO:0000256" key="6">
    <source>
        <dbReference type="ARBA" id="ARBA00023136"/>
    </source>
</evidence>
<organism evidence="9">
    <name type="scientific">marine sediment metagenome</name>
    <dbReference type="NCBI Taxonomy" id="412755"/>
    <lineage>
        <taxon>unclassified sequences</taxon>
        <taxon>metagenomes</taxon>
        <taxon>ecological metagenomes</taxon>
    </lineage>
</organism>
<comment type="subcellular location">
    <subcellularLocation>
        <location evidence="1">Cell inner membrane</location>
        <topology evidence="1">Multi-pass membrane protein</topology>
    </subcellularLocation>
</comment>
<dbReference type="PANTHER" id="PTHR30413:SF8">
    <property type="entry name" value="TRANSPORT PERMEASE PROTEIN"/>
    <property type="match status" value="1"/>
</dbReference>
<sequence length="177" mass="19405">LIASSNSLVKAGPMIAKINFSKKSLVIASTGQSMVSFLIQFVLAGILFVYYGVIPNTAILLVPILIIPIILLTLGFGFILSLLNGVVRDIGNILPIFMTFLMFLTPVLYAKSTTGILVYITTYNPLYYLVSVPRDLLLMGTAPEWGGFLITSIISVIVFTICLIVFHLTETRVTERI</sequence>
<keyword evidence="2" id="KW-0813">Transport</keyword>
<evidence type="ECO:0000256" key="1">
    <source>
        <dbReference type="ARBA" id="ARBA00004429"/>
    </source>
</evidence>
<dbReference type="GO" id="GO:0005886">
    <property type="term" value="C:plasma membrane"/>
    <property type="evidence" value="ECO:0007669"/>
    <property type="project" value="UniProtKB-SubCell"/>
</dbReference>
<keyword evidence="5 7" id="KW-1133">Transmembrane helix</keyword>
<feature type="non-terminal residue" evidence="9">
    <location>
        <position position="1"/>
    </location>
</feature>
<accession>X1D9I6</accession>
<feature type="domain" description="ABC-2 type transporter transmembrane" evidence="8">
    <location>
        <begin position="21"/>
        <end position="134"/>
    </location>
</feature>
<dbReference type="EMBL" id="BART01024197">
    <property type="protein sequence ID" value="GAH01739.1"/>
    <property type="molecule type" value="Genomic_DNA"/>
</dbReference>
<keyword evidence="4 7" id="KW-0812">Transmembrane</keyword>
<reference evidence="9" key="1">
    <citation type="journal article" date="2014" name="Front. Microbiol.">
        <title>High frequency of phylogenetically diverse reductive dehalogenase-homologous genes in deep subseafloor sedimentary metagenomes.</title>
        <authorList>
            <person name="Kawai M."/>
            <person name="Futagami T."/>
            <person name="Toyoda A."/>
            <person name="Takaki Y."/>
            <person name="Nishi S."/>
            <person name="Hori S."/>
            <person name="Arai W."/>
            <person name="Tsubouchi T."/>
            <person name="Morono Y."/>
            <person name="Uchiyama I."/>
            <person name="Ito T."/>
            <person name="Fujiyama A."/>
            <person name="Inagaki F."/>
            <person name="Takami H."/>
        </authorList>
    </citation>
    <scope>NUCLEOTIDE SEQUENCE</scope>
    <source>
        <strain evidence="9">Expedition CK06-06</strain>
    </source>
</reference>
<dbReference type="AlphaFoldDB" id="X1D9I6"/>